<dbReference type="Proteomes" id="UP001497516">
    <property type="component" value="Chromosome 8"/>
</dbReference>
<evidence type="ECO:0000313" key="1">
    <source>
        <dbReference type="EMBL" id="CAL1405876.1"/>
    </source>
</evidence>
<proteinExistence type="predicted"/>
<sequence>MIQILESPFALSTSSMFLAERSRRTHPPLTLSRRLFVSPKTSGNQLLSLSLSLSLKNSHRLFLALARLSRMAGSTSYECDCPPNLIAALSKQSYMPLQLSNDRRLTQTIPLFRLQRRF</sequence>
<dbReference type="EMBL" id="OZ034821">
    <property type="protein sequence ID" value="CAL1405876.1"/>
    <property type="molecule type" value="Genomic_DNA"/>
</dbReference>
<organism evidence="1 2">
    <name type="scientific">Linum trigynum</name>
    <dbReference type="NCBI Taxonomy" id="586398"/>
    <lineage>
        <taxon>Eukaryota</taxon>
        <taxon>Viridiplantae</taxon>
        <taxon>Streptophyta</taxon>
        <taxon>Embryophyta</taxon>
        <taxon>Tracheophyta</taxon>
        <taxon>Spermatophyta</taxon>
        <taxon>Magnoliopsida</taxon>
        <taxon>eudicotyledons</taxon>
        <taxon>Gunneridae</taxon>
        <taxon>Pentapetalae</taxon>
        <taxon>rosids</taxon>
        <taxon>fabids</taxon>
        <taxon>Malpighiales</taxon>
        <taxon>Linaceae</taxon>
        <taxon>Linum</taxon>
    </lineage>
</organism>
<keyword evidence="2" id="KW-1185">Reference proteome</keyword>
<protein>
    <submittedName>
        <fullName evidence="1">Uncharacterized protein</fullName>
    </submittedName>
</protein>
<evidence type="ECO:0000313" key="2">
    <source>
        <dbReference type="Proteomes" id="UP001497516"/>
    </source>
</evidence>
<reference evidence="1 2" key="1">
    <citation type="submission" date="2024-04" db="EMBL/GenBank/DDBJ databases">
        <authorList>
            <person name="Fracassetti M."/>
        </authorList>
    </citation>
    <scope>NUCLEOTIDE SEQUENCE [LARGE SCALE GENOMIC DNA]</scope>
</reference>
<accession>A0AAV2G5G7</accession>
<gene>
    <name evidence="1" type="ORF">LTRI10_LOCUS45638</name>
</gene>
<dbReference type="AlphaFoldDB" id="A0AAV2G5G7"/>
<name>A0AAV2G5G7_9ROSI</name>